<organism evidence="1 2">
    <name type="scientific">Serratia rhizosphaerae</name>
    <dbReference type="NCBI Taxonomy" id="2597702"/>
    <lineage>
        <taxon>Bacteria</taxon>
        <taxon>Pseudomonadati</taxon>
        <taxon>Pseudomonadota</taxon>
        <taxon>Gammaproteobacteria</taxon>
        <taxon>Enterobacterales</taxon>
        <taxon>Yersiniaceae</taxon>
        <taxon>Serratia</taxon>
    </lineage>
</organism>
<protein>
    <submittedName>
        <fullName evidence="1">Virulence factor</fullName>
    </submittedName>
</protein>
<gene>
    <name evidence="1" type="ORF">FO014_22300</name>
</gene>
<evidence type="ECO:0000313" key="1">
    <source>
        <dbReference type="EMBL" id="QHA89494.1"/>
    </source>
</evidence>
<dbReference type="InterPro" id="IPR017030">
    <property type="entry name" value="Vir_effector_SfrC"/>
</dbReference>
<proteinExistence type="predicted"/>
<dbReference type="RefSeq" id="WP_160031091.1">
    <property type="nucleotide sequence ID" value="NZ_CP041764.1"/>
</dbReference>
<dbReference type="EMBL" id="CP041764">
    <property type="protein sequence ID" value="QHA89494.1"/>
    <property type="molecule type" value="Genomic_DNA"/>
</dbReference>
<dbReference type="PIRSF" id="PIRSF034586">
    <property type="entry name" value="Vir_effector_SfrC"/>
    <property type="match status" value="1"/>
</dbReference>
<name>A0ABX6GTG9_9GAMM</name>
<sequence>MSDISLPAQRLHDVAQRALDWLQDARHDSARLAAEAESLALRLRRCRRDARRLTIAADESFSLGIYGNARQAKAALLRQLGITPHPVGQPALTVRYHQTPQPATSRLTLLEESDLVGLLFFAAGAQPPDRRQLATGLSALRRQPHAIPAEGVDEDRLLTLWETLSHYHPQLADDPFWPAALALAPVLNIDQRAALFAPLWGERPAFTDLYRQLAHRLQELGSRQFTLTEDIDTLSAVVDGSAAAWLNGEGDRHTVLLPLTEAQTPQRCSQAELALLTAELTLTTPSGDGIFGHPAVLLDIPGVSTACEQTLTSSLLSAKRRWLLHHCSERSQPTLLLVSGAATDRQTVLPAAKALSHWQQGGLPAPDEAGKPDLIWLLTPRSAAAQDYEAAVQRHIGEPGVHWGTLLAQDEDDNRRLLAYLTTAVDNRIRQRRLTKRLLTLHTVLTEAVLGDWLPAADGDERPQQQQVARRLLQTLQARTGVHGELLQQLLPPQEALLHLYQQPAPLTGGEPLGIGIELDLLAPVADGSDISPPTSRFADAAFRLWLEHLRRLADNRALKQQLDIDGRCLSLLADTLINTAWRLGIDRQLRDALMTDSGNAQRQTSLALGVLGDFVAWLGFQHCLPQRRPTSRIQQGQPIFTSPHAPSGDLTPPRLTRLAAAPVNNAAFYIYDWLVGLNTLAADNVGHRAAASLPARQQRRLAQIVAALEDSDKGENGMGP</sequence>
<keyword evidence="2" id="KW-1185">Reference proteome</keyword>
<evidence type="ECO:0000313" key="2">
    <source>
        <dbReference type="Proteomes" id="UP000430368"/>
    </source>
</evidence>
<dbReference type="Pfam" id="PF10139">
    <property type="entry name" value="Virul_Fac"/>
    <property type="match status" value="4"/>
</dbReference>
<dbReference type="Proteomes" id="UP000430368">
    <property type="component" value="Chromosome"/>
</dbReference>
<reference evidence="1 2" key="1">
    <citation type="submission" date="2019-07" db="EMBL/GenBank/DDBJ databases">
        <title>Serratia dokdonensis sp. nov., an elicitor of systemic resistance in Nicotiana Tabacum.</title>
        <authorList>
            <person name="Son J.-S."/>
            <person name="Hwang Y.-J."/>
            <person name="Lee S.-Y."/>
            <person name="Ghim S.-Y."/>
        </authorList>
    </citation>
    <scope>NUCLEOTIDE SEQUENCE [LARGE SCALE GENOMIC DNA]</scope>
    <source>
        <strain evidence="1 2">KUDC3025</strain>
    </source>
</reference>
<accession>A0ABX6GTG9</accession>